<dbReference type="Proteomes" id="UP000192380">
    <property type="component" value="Plasmid pDSJ09"/>
</dbReference>
<keyword evidence="1" id="KW-0812">Transmembrane</keyword>
<dbReference type="EMBL" id="CP017590">
    <property type="protein sequence ID" value="ARF52435.1"/>
    <property type="molecule type" value="Genomic_DNA"/>
</dbReference>
<organism evidence="2 3">
    <name type="scientific">Pantoea stewartii subsp. stewartii DC283</name>
    <dbReference type="NCBI Taxonomy" id="660596"/>
    <lineage>
        <taxon>Bacteria</taxon>
        <taxon>Pseudomonadati</taxon>
        <taxon>Pseudomonadota</taxon>
        <taxon>Gammaproteobacteria</taxon>
        <taxon>Enterobacterales</taxon>
        <taxon>Erwiniaceae</taxon>
        <taxon>Pantoea</taxon>
    </lineage>
</organism>
<gene>
    <name evidence="2" type="ORF">DSJ_24685</name>
</gene>
<feature type="transmembrane region" description="Helical" evidence="1">
    <location>
        <begin position="51"/>
        <end position="70"/>
    </location>
</feature>
<protein>
    <submittedName>
        <fullName evidence="2">Uncharacterized protein</fullName>
    </submittedName>
</protein>
<feature type="transmembrane region" description="Helical" evidence="1">
    <location>
        <begin position="82"/>
        <end position="107"/>
    </location>
</feature>
<evidence type="ECO:0000256" key="1">
    <source>
        <dbReference type="SAM" id="Phobius"/>
    </source>
</evidence>
<keyword evidence="1" id="KW-1133">Transmembrane helix</keyword>
<keyword evidence="3" id="KW-1185">Reference proteome</keyword>
<geneLocation type="plasmid" evidence="2 3">
    <name>pDSJ09</name>
</geneLocation>
<proteinExistence type="predicted"/>
<sequence length="110" mass="12384">MLNFFKNTDSLLKTRDIIRDSFLGVAVLTLMISEIITLLPKENSTGKISFIIVLVLACTFIVAWLLALVIKYTSELIAKSGAARFIITVLIIITIEITFFFSLYNVISRH</sequence>
<name>A0ABM6KCB3_PANSE</name>
<keyword evidence="1" id="KW-0472">Membrane</keyword>
<keyword evidence="2" id="KW-0614">Plasmid</keyword>
<evidence type="ECO:0000313" key="3">
    <source>
        <dbReference type="Proteomes" id="UP000192380"/>
    </source>
</evidence>
<reference evidence="2 3" key="1">
    <citation type="submission" date="2016-10" db="EMBL/GenBank/DDBJ databases">
        <title>Complete Genome Assembly of Pantoea stewartii subsp. stewartii DC283, a Corn Pathogen.</title>
        <authorList>
            <person name="Duong D.A."/>
            <person name="Stevens A.M."/>
            <person name="Jensen R.V."/>
        </authorList>
    </citation>
    <scope>NUCLEOTIDE SEQUENCE [LARGE SCALE GENOMIC DNA]</scope>
    <source>
        <strain evidence="2 3">DC283</strain>
        <plasmid evidence="2 3">pDSJ09</plasmid>
    </source>
</reference>
<accession>A0ABM6KCB3</accession>
<feature type="transmembrane region" description="Helical" evidence="1">
    <location>
        <begin position="21"/>
        <end position="39"/>
    </location>
</feature>
<evidence type="ECO:0000313" key="2">
    <source>
        <dbReference type="EMBL" id="ARF52435.1"/>
    </source>
</evidence>